<evidence type="ECO:0000259" key="2">
    <source>
        <dbReference type="PROSITE" id="PS50878"/>
    </source>
</evidence>
<dbReference type="AlphaFoldDB" id="A0AAD1FF20"/>
<dbReference type="InterPro" id="IPR013597">
    <property type="entry name" value="Mat_intron_G2"/>
</dbReference>
<keyword evidence="4" id="KW-1185">Reference proteome</keyword>
<evidence type="ECO:0000313" key="4">
    <source>
        <dbReference type="Proteomes" id="UP000218554"/>
    </source>
</evidence>
<gene>
    <name evidence="3" type="ORF">KF707C_20040</name>
</gene>
<dbReference type="Gene3D" id="3.30.70.270">
    <property type="match status" value="1"/>
</dbReference>
<name>A0AAD1FF20_METFU</name>
<dbReference type="SUPFAM" id="SSF56672">
    <property type="entry name" value="DNA/RNA polymerases"/>
    <property type="match status" value="1"/>
</dbReference>
<dbReference type="GO" id="GO:0004519">
    <property type="term" value="F:endonuclease activity"/>
    <property type="evidence" value="ECO:0007669"/>
    <property type="project" value="InterPro"/>
</dbReference>
<evidence type="ECO:0000313" key="3">
    <source>
        <dbReference type="EMBL" id="BAU73692.1"/>
    </source>
</evidence>
<dbReference type="InterPro" id="IPR043128">
    <property type="entry name" value="Rev_trsase/Diguanyl_cyclase"/>
</dbReference>
<reference evidence="4" key="1">
    <citation type="submission" date="2015-05" db="EMBL/GenBank/DDBJ databases">
        <title>Draft genome sequencing of a biphenyl-degrading bacterium, Pseudomonas balearica KF707 (=NBRC110670).</title>
        <authorList>
            <person name="Kimura N."/>
            <person name="Hirose J."/>
            <person name="Watanabe T."/>
            <person name="Suenaga H."/>
            <person name="Fujihara H."/>
            <person name="Noguchi M."/>
            <person name="Hashimoto M."/>
            <person name="Shimodaira J."/>
            <person name="Tsuchikane K."/>
            <person name="Hosoyama A."/>
            <person name="Yamazoe A."/>
            <person name="Fujita N."/>
            <person name="Furukawa K."/>
        </authorList>
    </citation>
    <scope>NUCLEOTIDE SEQUENCE [LARGE SCALE GENOMIC DNA]</scope>
    <source>
        <strain evidence="4">DSM 10086 / NBRC 110670 / KF707</strain>
    </source>
</reference>
<dbReference type="PROSITE" id="PS50878">
    <property type="entry name" value="RT_POL"/>
    <property type="match status" value="1"/>
</dbReference>
<dbReference type="RefSeq" id="WP_096368013.1">
    <property type="nucleotide sequence ID" value="NZ_AP014862.1"/>
</dbReference>
<keyword evidence="3" id="KW-0808">Transferase</keyword>
<dbReference type="EMBL" id="AP014862">
    <property type="protein sequence ID" value="BAU73692.1"/>
    <property type="molecule type" value="Genomic_DNA"/>
</dbReference>
<dbReference type="InterPro" id="IPR003615">
    <property type="entry name" value="HNH_nuc"/>
</dbReference>
<dbReference type="Pfam" id="PF08388">
    <property type="entry name" value="GIIM"/>
    <property type="match status" value="1"/>
</dbReference>
<dbReference type="Gene3D" id="1.10.30.50">
    <property type="match status" value="1"/>
</dbReference>
<dbReference type="GO" id="GO:0008270">
    <property type="term" value="F:zinc ion binding"/>
    <property type="evidence" value="ECO:0007669"/>
    <property type="project" value="InterPro"/>
</dbReference>
<evidence type="ECO:0000256" key="1">
    <source>
        <dbReference type="ARBA" id="ARBA00034120"/>
    </source>
</evidence>
<dbReference type="PANTHER" id="PTHR34047">
    <property type="entry name" value="NUCLEAR INTRON MATURASE 1, MITOCHONDRIAL-RELATED"/>
    <property type="match status" value="1"/>
</dbReference>
<dbReference type="NCBIfam" id="TIGR04416">
    <property type="entry name" value="group_II_RT_mat"/>
    <property type="match status" value="1"/>
</dbReference>
<reference evidence="3 4" key="2">
    <citation type="journal article" date="2017" name="Int. J. Syst. Evol. Microbiol.">
        <title>Pseudomonas furukawaii sp. nov., a polychlorinated biphenyl-degrading bacterium isolated from biphenyl-contaminated soil in Japan.</title>
        <authorList>
            <person name="Kimura N."/>
            <person name="Watanabe T."/>
            <person name="Suenaga H."/>
            <person name="Fujihara H."/>
            <person name="Futagami T."/>
            <person name="Goto M."/>
            <person name="Hanada S."/>
            <person name="Hirose J."/>
        </authorList>
    </citation>
    <scope>NUCLEOTIDE SEQUENCE [LARGE SCALE GENOMIC DNA]</scope>
    <source>
        <strain evidence="4">DSM 10086 / NBRC 110670 / KF707</strain>
    </source>
</reference>
<dbReference type="InterPro" id="IPR002711">
    <property type="entry name" value="HNH"/>
</dbReference>
<protein>
    <submittedName>
        <fullName evidence="3">Retron-type RNA-directed DNA polymerase</fullName>
        <ecNumber evidence="3">2.7.7.49</ecNumber>
    </submittedName>
</protein>
<proteinExistence type="inferred from homology"/>
<dbReference type="Pfam" id="PF01844">
    <property type="entry name" value="HNH"/>
    <property type="match status" value="1"/>
</dbReference>
<dbReference type="InterPro" id="IPR051083">
    <property type="entry name" value="GrpII_Intron_Splice-Mob/Def"/>
</dbReference>
<dbReference type="Pfam" id="PF00078">
    <property type="entry name" value="RVT_1"/>
    <property type="match status" value="1"/>
</dbReference>
<organism evidence="3 4">
    <name type="scientific">Metapseudomonas furukawaii</name>
    <name type="common">Pseudomonas furukawaii</name>
    <dbReference type="NCBI Taxonomy" id="1149133"/>
    <lineage>
        <taxon>Bacteria</taxon>
        <taxon>Pseudomonadati</taxon>
        <taxon>Pseudomonadota</taxon>
        <taxon>Gammaproteobacteria</taxon>
        <taxon>Pseudomonadales</taxon>
        <taxon>Pseudomonadaceae</taxon>
        <taxon>Metapseudomonas</taxon>
    </lineage>
</organism>
<dbReference type="InterPro" id="IPR025960">
    <property type="entry name" value="RVT_N"/>
</dbReference>
<feature type="domain" description="Reverse transcriptase" evidence="2">
    <location>
        <begin position="95"/>
        <end position="327"/>
    </location>
</feature>
<dbReference type="Pfam" id="PF13655">
    <property type="entry name" value="RVT_N"/>
    <property type="match status" value="1"/>
</dbReference>
<comment type="similarity">
    <text evidence="1">Belongs to the bacterial reverse transcriptase family.</text>
</comment>
<dbReference type="CDD" id="cd01651">
    <property type="entry name" value="RT_G2_intron"/>
    <property type="match status" value="1"/>
</dbReference>
<dbReference type="CDD" id="cd00085">
    <property type="entry name" value="HNHc"/>
    <property type="match status" value="1"/>
</dbReference>
<dbReference type="Proteomes" id="UP000218554">
    <property type="component" value="Chromosome"/>
</dbReference>
<dbReference type="SMART" id="SM00507">
    <property type="entry name" value="HNHc"/>
    <property type="match status" value="1"/>
</dbReference>
<sequence>MKEHGLSVSALPDGPQHWHDIDWCRVQRNVRGTQMRIAKACRENNWRKVKSLQRMLTRSRSARFLAVRRVTENQGKRTAGVDRVLWDTPEAKFAATSQLEPRGYQPHPLKRVYIPKANGKERPLGIPTMLDRAMQALYLLALAPIAETQADPNSYGFRTERSTHDAMGQLFLCLSKEVSPQWVLEGDIEGCFDNINHDWLTRNVPMDKRVLRKWLKAGVIHKGQLSATEAGTPQGGIISPTLANIALDGLESALKQHLGKTRARTLKINVVRYADDFVITGQSKEVLETKVRPWVEQFLVTRGLKLSPEKTRITHIDSGFDFLGWNFRKYPKKGKRILLIKPSKKNVKTFYRKVKEIISDNKTARQENLIRLLNPVLRGWALYHQPVVAKKAFSLMDHMVFKALWRWAIRRHPRKGLTWIRAKYFRTIGLRNWAFATTATDEKGNKREIELFRSAGVKVKRHKKISAEYNPFDPTHEEEGEKLRMLRMLDKLKYRRQVATLFTQQRGLCVLCNTPISKETGWHDHHIVYRSQGGNDSLANRVLLHPECHQRLHARGLKVSKPAPSRGLAKA</sequence>
<dbReference type="GO" id="GO:0003964">
    <property type="term" value="F:RNA-directed DNA polymerase activity"/>
    <property type="evidence" value="ECO:0007669"/>
    <property type="project" value="UniProtKB-KW"/>
</dbReference>
<dbReference type="GO" id="GO:0003676">
    <property type="term" value="F:nucleic acid binding"/>
    <property type="evidence" value="ECO:0007669"/>
    <property type="project" value="InterPro"/>
</dbReference>
<dbReference type="EC" id="2.7.7.49" evidence="3"/>
<dbReference type="PANTHER" id="PTHR34047:SF8">
    <property type="entry name" value="PROTEIN YKFC"/>
    <property type="match status" value="1"/>
</dbReference>
<dbReference type="KEGG" id="pfuw:KF707C_20040"/>
<dbReference type="InterPro" id="IPR030931">
    <property type="entry name" value="Group_II_RT_mat"/>
</dbReference>
<dbReference type="InterPro" id="IPR043502">
    <property type="entry name" value="DNA/RNA_pol_sf"/>
</dbReference>
<keyword evidence="3" id="KW-0548">Nucleotidyltransferase</keyword>
<keyword evidence="3" id="KW-0695">RNA-directed DNA polymerase</keyword>
<dbReference type="InterPro" id="IPR000477">
    <property type="entry name" value="RT_dom"/>
</dbReference>
<accession>A0AAD1FF20</accession>